<proteinExistence type="predicted"/>
<keyword evidence="2" id="KW-1185">Reference proteome</keyword>
<reference evidence="1 2" key="1">
    <citation type="submission" date="2018-02" db="EMBL/GenBank/DDBJ databases">
        <title>Complete genome sequence of Streptomyces dengpaensis, the producer of angucyclines.</title>
        <authorList>
            <person name="Yumei L."/>
        </authorList>
    </citation>
    <scope>NUCLEOTIDE SEQUENCE [LARGE SCALE GENOMIC DNA]</scope>
    <source>
        <strain evidence="1 2">XZHG99</strain>
        <plasmid evidence="1 2">unnamed1</plasmid>
    </source>
</reference>
<gene>
    <name evidence="1" type="ORF">C4B68_40090</name>
</gene>
<dbReference type="EMBL" id="CP026653">
    <property type="protein sequence ID" value="AVH61717.1"/>
    <property type="molecule type" value="Genomic_DNA"/>
</dbReference>
<evidence type="ECO:0000313" key="1">
    <source>
        <dbReference type="EMBL" id="AVH61717.1"/>
    </source>
</evidence>
<protein>
    <submittedName>
        <fullName evidence="1">Uncharacterized protein</fullName>
    </submittedName>
</protein>
<organism evidence="1 2">
    <name type="scientific">Streptomyces dengpaensis</name>
    <dbReference type="NCBI Taxonomy" id="2049881"/>
    <lineage>
        <taxon>Bacteria</taxon>
        <taxon>Bacillati</taxon>
        <taxon>Actinomycetota</taxon>
        <taxon>Actinomycetes</taxon>
        <taxon>Kitasatosporales</taxon>
        <taxon>Streptomycetaceae</taxon>
        <taxon>Streptomyces</taxon>
    </lineage>
</organism>
<keyword evidence="1" id="KW-0614">Plasmid</keyword>
<geneLocation type="plasmid" evidence="1 2">
    <name>unnamed1</name>
</geneLocation>
<sequence>MKVPAHAERYLARTGRHPYTDCWPWAEAALAWSRANEQNLGWSLRNACLDDGDIEHVPAAVAETLRLSMVRHNRLPADLAVETARNELGYWAEPWATNASCPEPGTPGWPEPTGPYADRWRAAFLSGDPRRTRRLATAADHVLLGLLFHTAKAMDRGTALRYRTNTYNSSYTAVADTAPIIGITTPVTVRDPLAYQGIDGLTAVPEAA</sequence>
<accession>A0ABM6T3L2</accession>
<evidence type="ECO:0000313" key="2">
    <source>
        <dbReference type="Proteomes" id="UP000238413"/>
    </source>
</evidence>
<dbReference type="Proteomes" id="UP000238413">
    <property type="component" value="Plasmid unnamed1"/>
</dbReference>
<name>A0ABM6T3L2_9ACTN</name>